<feature type="domain" description="Tyr recombinase" evidence="5">
    <location>
        <begin position="209"/>
        <end position="436"/>
    </location>
</feature>
<dbReference type="GO" id="GO:0015074">
    <property type="term" value="P:DNA integration"/>
    <property type="evidence" value="ECO:0007669"/>
    <property type="project" value="UniProtKB-KW"/>
</dbReference>
<dbReference type="Proteomes" id="UP001162155">
    <property type="component" value="Unassembled WGS sequence"/>
</dbReference>
<accession>A0A3M3M0S2</accession>
<dbReference type="CDD" id="cd00397">
    <property type="entry name" value="DNA_BRE_C"/>
    <property type="match status" value="1"/>
</dbReference>
<name>A0A3M3M0S2_PSESX</name>
<dbReference type="InterPro" id="IPR013762">
    <property type="entry name" value="Integrase-like_cat_sf"/>
</dbReference>
<dbReference type="InterPro" id="IPR002104">
    <property type="entry name" value="Integrase_catalytic"/>
</dbReference>
<comment type="caution">
    <text evidence="7">The sequence shown here is derived from an EMBL/GenBank/DDBJ whole genome shotgun (WGS) entry which is preliminary data.</text>
</comment>
<dbReference type="GO" id="GO:0003677">
    <property type="term" value="F:DNA binding"/>
    <property type="evidence" value="ECO:0007669"/>
    <property type="project" value="UniProtKB-UniRule"/>
</dbReference>
<dbReference type="Pfam" id="PF00589">
    <property type="entry name" value="Phage_integrase"/>
    <property type="match status" value="1"/>
</dbReference>
<evidence type="ECO:0000259" key="6">
    <source>
        <dbReference type="PROSITE" id="PS51900"/>
    </source>
</evidence>
<dbReference type="AlphaFoldDB" id="A0A3M3M0S2"/>
<dbReference type="EMBL" id="JAFFRZ010000001">
    <property type="protein sequence ID" value="MDH4622153.1"/>
    <property type="molecule type" value="Genomic_DNA"/>
</dbReference>
<keyword evidence="3" id="KW-0233">DNA recombination</keyword>
<evidence type="ECO:0000313" key="8">
    <source>
        <dbReference type="Proteomes" id="UP001162155"/>
    </source>
</evidence>
<dbReference type="InterPro" id="IPR011010">
    <property type="entry name" value="DNA_brk_join_enz"/>
</dbReference>
<evidence type="ECO:0000256" key="2">
    <source>
        <dbReference type="ARBA" id="ARBA00023125"/>
    </source>
</evidence>
<organism evidence="7 8">
    <name type="scientific">Pseudomonas syringae pv. papulans</name>
    <dbReference type="NCBI Taxonomy" id="83963"/>
    <lineage>
        <taxon>Bacteria</taxon>
        <taxon>Pseudomonadati</taxon>
        <taxon>Pseudomonadota</taxon>
        <taxon>Gammaproteobacteria</taxon>
        <taxon>Pseudomonadales</taxon>
        <taxon>Pseudomonadaceae</taxon>
        <taxon>Pseudomonas</taxon>
        <taxon>Pseudomonas syringae</taxon>
    </lineage>
</organism>
<keyword evidence="2 4" id="KW-0238">DNA-binding</keyword>
<dbReference type="Gene3D" id="1.10.443.10">
    <property type="entry name" value="Intergrase catalytic core"/>
    <property type="match status" value="1"/>
</dbReference>
<protein>
    <submittedName>
        <fullName evidence="7">Site-specific integrase</fullName>
    </submittedName>
</protein>
<evidence type="ECO:0000313" key="7">
    <source>
        <dbReference type="EMBL" id="MDH4622153.1"/>
    </source>
</evidence>
<proteinExistence type="predicted"/>
<evidence type="ECO:0000256" key="1">
    <source>
        <dbReference type="ARBA" id="ARBA00022908"/>
    </source>
</evidence>
<sequence>MKKPGLVRFQMRSTVYCGHESFLMYGADGEENLAFRSFMEALVLNKFKYNTRRTYAYAVSQLLDYLVVGFEVQGEITPQAATLLVREYYSYLVHGEDSNDPAVQKISVVKPRATVSPRSAALYHAAINRFIQSVRDHHAEEQVLESDDLKYDKKVDDFLALSLVPAAALLDNAGKWISRHNHGPYPNRKNSNSLLGHVPTLDFSDVPITKESFFPLHKIAALIESATSYRNSALWALLAATSIRVSEAMQFLLEDVDIQNRKVYARGPRSSTRCSKSYRGIDEVSFNKLAWKGRTTEHTLLLEPYGSMFFKYYSLYLKHEYKPTYHNFIFQTGNGDPLCFSDYSSVVFEPFRQASRLVLANTEFERFSYTPHSLRHSFCVFFKNFVEHTEGVGLRNSEIKALTGQKTDKAVERYAVMMRYLLELKIAFAFVRADDFSKSFNELKLGFLEREYDLTMNEVASEKAAA</sequence>
<dbReference type="PROSITE" id="PS51898">
    <property type="entry name" value="TYR_RECOMBINASE"/>
    <property type="match status" value="1"/>
</dbReference>
<evidence type="ECO:0000256" key="4">
    <source>
        <dbReference type="PROSITE-ProRule" id="PRU01248"/>
    </source>
</evidence>
<dbReference type="GO" id="GO:0006310">
    <property type="term" value="P:DNA recombination"/>
    <property type="evidence" value="ECO:0007669"/>
    <property type="project" value="UniProtKB-KW"/>
</dbReference>
<evidence type="ECO:0000259" key="5">
    <source>
        <dbReference type="PROSITE" id="PS51898"/>
    </source>
</evidence>
<gene>
    <name evidence="7" type="ORF">JW322_10305</name>
</gene>
<feature type="domain" description="Core-binding (CB)" evidence="6">
    <location>
        <begin position="29"/>
        <end position="135"/>
    </location>
</feature>
<reference evidence="7" key="1">
    <citation type="submission" date="2021-02" db="EMBL/GenBank/DDBJ databases">
        <title>Genome analysis of blister spot of apple pathogen from New York area.</title>
        <authorList>
            <person name="Kandel P."/>
            <person name="Hockett K.L."/>
            <person name="Santander R."/>
            <person name="Acimovic S."/>
        </authorList>
    </citation>
    <scope>NUCLEOTIDE SEQUENCE</scope>
    <source>
        <strain evidence="7">PSP1</strain>
    </source>
</reference>
<keyword evidence="1" id="KW-0229">DNA integration</keyword>
<dbReference type="InterPro" id="IPR044068">
    <property type="entry name" value="CB"/>
</dbReference>
<dbReference type="RefSeq" id="WP_080393423.1">
    <property type="nucleotide sequence ID" value="NZ_JAFFRY010000008.1"/>
</dbReference>
<dbReference type="SUPFAM" id="SSF56349">
    <property type="entry name" value="DNA breaking-rejoining enzymes"/>
    <property type="match status" value="1"/>
</dbReference>
<dbReference type="PROSITE" id="PS51900">
    <property type="entry name" value="CB"/>
    <property type="match status" value="1"/>
</dbReference>
<evidence type="ECO:0000256" key="3">
    <source>
        <dbReference type="ARBA" id="ARBA00023172"/>
    </source>
</evidence>